<sequence>MSTSHRTTNKGRFQGEPNDRTMMNKLYDVPDKIEFSVEENKIWKLWASEGVSNDRMLLAKGREHYSFCDGPPYVSCRPHHGHILVETVKDVLGRWATQNGRYVERRLCPFALVAQYRYQISKPNSNISTSLILQVNIDDSQDKRKNSSGKELILLECRLNALFKSRKEYEVIELVRGSIFKDVAYIPPFNFLARNVITSGNCVFQVDYDICLKNEITQKDTKIVCPIDEKGRFTEEITDFAGHYVKDADKSIIKKLGEDGLVIKAGQYTHSHPFCRRSNTPLIYTTAPSWFVRIKELVEVPKDLGEAGVRNWLKSARDWTRFYTLLVLSAALFDRPPFKNVICTGLVMAADGKKMSRSERNYPDPTEVIHTYGADALRLYLINSPAVRAKNFIFREEGVRDVLKNVMLPWHNAYRYFVQSVHSYEEQTDKTFDPNNESGNDMDNWILSSTNTVVEFVHEEMAMYRLYSVVTSLTKFFDTLTNSYIRLNRQRFKSDLHALTTLGKVLVIIVRLMAPITPFFCEYLWKNLRNVESVHYTSLPTADTMPIGKSIERRVKAMSSVIHLIRVWRDRKGLGVKYPVKEVVVINGDQQFLDDVVSLEQYILSECNVKKLTVSQDKKKYGVELKAKPNFRVLGPRLKGDQKKVGNYLKNEITQEELSMLLEEGSVHIHGHEITTEEVAMTYKCDPSKVNLCGNFDVNSDNKTVIVADRAEDENLAQEGLAREIINRIQRLRKSEKLIVTQPATVYCDAAEGTALSTVLNKFQETISSATGTSVVVGRLPAGVFALIYLQYQIMKEAIKIALV</sequence>
<dbReference type="Gene3D" id="3.90.740.10">
    <property type="entry name" value="Valyl/Leucyl/Isoleucyl-tRNA synthetase, editing domain"/>
    <property type="match status" value="1"/>
</dbReference>
<organism evidence="11 12">
    <name type="scientific">Steinernema hermaphroditum</name>
    <dbReference type="NCBI Taxonomy" id="289476"/>
    <lineage>
        <taxon>Eukaryota</taxon>
        <taxon>Metazoa</taxon>
        <taxon>Ecdysozoa</taxon>
        <taxon>Nematoda</taxon>
        <taxon>Chromadorea</taxon>
        <taxon>Rhabditida</taxon>
        <taxon>Tylenchina</taxon>
        <taxon>Panagrolaimomorpha</taxon>
        <taxon>Strongyloidoidea</taxon>
        <taxon>Steinernematidae</taxon>
        <taxon>Steinernema</taxon>
    </lineage>
</organism>
<dbReference type="InterPro" id="IPR023586">
    <property type="entry name" value="Ile-tRNA-ligase_type2"/>
</dbReference>
<evidence type="ECO:0000313" key="11">
    <source>
        <dbReference type="EMBL" id="KAK0399025.1"/>
    </source>
</evidence>
<dbReference type="InterPro" id="IPR014729">
    <property type="entry name" value="Rossmann-like_a/b/a_fold"/>
</dbReference>
<keyword evidence="4" id="KW-0067">ATP-binding</keyword>
<dbReference type="EMBL" id="JAUCMV010000005">
    <property type="protein sequence ID" value="KAK0399025.1"/>
    <property type="molecule type" value="Genomic_DNA"/>
</dbReference>
<dbReference type="GO" id="GO:0002161">
    <property type="term" value="F:aminoacyl-tRNA deacylase activity"/>
    <property type="evidence" value="ECO:0007669"/>
    <property type="project" value="InterPro"/>
</dbReference>
<evidence type="ECO:0000259" key="9">
    <source>
        <dbReference type="Pfam" id="PF00133"/>
    </source>
</evidence>
<dbReference type="Pfam" id="PF08264">
    <property type="entry name" value="Anticodon_1"/>
    <property type="match status" value="1"/>
</dbReference>
<dbReference type="SUPFAM" id="SSF52374">
    <property type="entry name" value="Nucleotidylyl transferase"/>
    <property type="match status" value="1"/>
</dbReference>
<dbReference type="GO" id="GO:0005524">
    <property type="term" value="F:ATP binding"/>
    <property type="evidence" value="ECO:0007669"/>
    <property type="project" value="UniProtKB-KW"/>
</dbReference>
<dbReference type="Pfam" id="PF00133">
    <property type="entry name" value="tRNA-synt_1"/>
    <property type="match status" value="2"/>
</dbReference>
<dbReference type="Proteomes" id="UP001175271">
    <property type="component" value="Unassembled WGS sequence"/>
</dbReference>
<dbReference type="InterPro" id="IPR009008">
    <property type="entry name" value="Val/Leu/Ile-tRNA-synth_edit"/>
</dbReference>
<evidence type="ECO:0000256" key="5">
    <source>
        <dbReference type="ARBA" id="ARBA00022917"/>
    </source>
</evidence>
<name>A0AA39H4D2_9BILA</name>
<evidence type="ECO:0000256" key="1">
    <source>
        <dbReference type="ARBA" id="ARBA00005594"/>
    </source>
</evidence>
<accession>A0AA39H4D2</accession>
<comment type="caution">
    <text evidence="11">The sequence shown here is derived from an EMBL/GenBank/DDBJ whole genome shotgun (WGS) entry which is preliminary data.</text>
</comment>
<dbReference type="InterPro" id="IPR033709">
    <property type="entry name" value="Anticodon_Ile_ABEc"/>
</dbReference>
<dbReference type="AlphaFoldDB" id="A0AA39H4D2"/>
<dbReference type="InterPro" id="IPR009080">
    <property type="entry name" value="tRNAsynth_Ia_anticodon-bd"/>
</dbReference>
<reference evidence="11" key="1">
    <citation type="submission" date="2023-06" db="EMBL/GenBank/DDBJ databases">
        <title>Genomic analysis of the entomopathogenic nematode Steinernema hermaphroditum.</title>
        <authorList>
            <person name="Schwarz E.M."/>
            <person name="Heppert J.K."/>
            <person name="Baniya A."/>
            <person name="Schwartz H.T."/>
            <person name="Tan C.-H."/>
            <person name="Antoshechkin I."/>
            <person name="Sternberg P.W."/>
            <person name="Goodrich-Blair H."/>
            <person name="Dillman A.R."/>
        </authorList>
    </citation>
    <scope>NUCLEOTIDE SEQUENCE</scope>
    <source>
        <strain evidence="11">PS9179</strain>
        <tissue evidence="11">Whole animal</tissue>
    </source>
</reference>
<dbReference type="InterPro" id="IPR013155">
    <property type="entry name" value="M/V/L/I-tRNA-synth_anticd-bd"/>
</dbReference>
<dbReference type="Gene3D" id="3.40.50.620">
    <property type="entry name" value="HUPs"/>
    <property type="match status" value="2"/>
</dbReference>
<dbReference type="GO" id="GO:0004822">
    <property type="term" value="F:isoleucine-tRNA ligase activity"/>
    <property type="evidence" value="ECO:0007669"/>
    <property type="project" value="UniProtKB-EC"/>
</dbReference>
<evidence type="ECO:0000256" key="8">
    <source>
        <dbReference type="SAM" id="MobiDB-lite"/>
    </source>
</evidence>
<dbReference type="Gene3D" id="1.10.730.10">
    <property type="entry name" value="Isoleucyl-tRNA Synthetase, Domain 1"/>
    <property type="match status" value="1"/>
</dbReference>
<dbReference type="SUPFAM" id="SSF47323">
    <property type="entry name" value="Anticodon-binding domain of a subclass of class I aminoacyl-tRNA synthetases"/>
    <property type="match status" value="1"/>
</dbReference>
<evidence type="ECO:0000256" key="4">
    <source>
        <dbReference type="ARBA" id="ARBA00022840"/>
    </source>
</evidence>
<evidence type="ECO:0000256" key="2">
    <source>
        <dbReference type="ARBA" id="ARBA00022598"/>
    </source>
</evidence>
<gene>
    <name evidence="11" type="ORF">QR680_002872</name>
</gene>
<dbReference type="PANTHER" id="PTHR42780:SF1">
    <property type="entry name" value="ISOLEUCINE--TRNA LIGASE, CYTOPLASMIC"/>
    <property type="match status" value="1"/>
</dbReference>
<dbReference type="CDD" id="cd07961">
    <property type="entry name" value="Anticodon_Ia_Ile_ABEc"/>
    <property type="match status" value="1"/>
</dbReference>
<dbReference type="SUPFAM" id="SSF50677">
    <property type="entry name" value="ValRS/IleRS/LeuRS editing domain"/>
    <property type="match status" value="1"/>
</dbReference>
<evidence type="ECO:0000313" key="12">
    <source>
        <dbReference type="Proteomes" id="UP001175271"/>
    </source>
</evidence>
<keyword evidence="6" id="KW-0030">Aminoacyl-tRNA synthetase</keyword>
<comment type="catalytic activity">
    <reaction evidence="7">
        <text>tRNA(Ile) + L-isoleucine + ATP = L-isoleucyl-tRNA(Ile) + AMP + diphosphate</text>
        <dbReference type="Rhea" id="RHEA:11060"/>
        <dbReference type="Rhea" id="RHEA-COMP:9666"/>
        <dbReference type="Rhea" id="RHEA-COMP:9695"/>
        <dbReference type="ChEBI" id="CHEBI:30616"/>
        <dbReference type="ChEBI" id="CHEBI:33019"/>
        <dbReference type="ChEBI" id="CHEBI:58045"/>
        <dbReference type="ChEBI" id="CHEBI:78442"/>
        <dbReference type="ChEBI" id="CHEBI:78528"/>
        <dbReference type="ChEBI" id="CHEBI:456215"/>
        <dbReference type="EC" id="6.1.1.5"/>
    </reaction>
</comment>
<dbReference type="PANTHER" id="PTHR42780">
    <property type="entry name" value="SOLEUCYL-TRNA SYNTHETASE"/>
    <property type="match status" value="1"/>
</dbReference>
<evidence type="ECO:0000256" key="7">
    <source>
        <dbReference type="ARBA" id="ARBA00048359"/>
    </source>
</evidence>
<protein>
    <recommendedName>
        <fullName evidence="13">Isoleucine--tRNA ligase</fullName>
    </recommendedName>
</protein>
<keyword evidence="3" id="KW-0547">Nucleotide-binding</keyword>
<feature type="domain" description="Aminoacyl-tRNA synthetase class Ia" evidence="9">
    <location>
        <begin position="319"/>
        <end position="392"/>
    </location>
</feature>
<dbReference type="GO" id="GO:0000049">
    <property type="term" value="F:tRNA binding"/>
    <property type="evidence" value="ECO:0007669"/>
    <property type="project" value="InterPro"/>
</dbReference>
<dbReference type="InterPro" id="IPR002300">
    <property type="entry name" value="aa-tRNA-synth_Ia"/>
</dbReference>
<dbReference type="GO" id="GO:0006428">
    <property type="term" value="P:isoleucyl-tRNA aminoacylation"/>
    <property type="evidence" value="ECO:0007669"/>
    <property type="project" value="TreeGrafter"/>
</dbReference>
<feature type="domain" description="Methionyl/Valyl/Leucyl/Isoleucyl-tRNA synthetase anticodon-binding" evidence="10">
    <location>
        <begin position="443"/>
        <end position="582"/>
    </location>
</feature>
<evidence type="ECO:0000256" key="6">
    <source>
        <dbReference type="ARBA" id="ARBA00023146"/>
    </source>
</evidence>
<keyword evidence="2" id="KW-0436">Ligase</keyword>
<keyword evidence="12" id="KW-1185">Reference proteome</keyword>
<dbReference type="Pfam" id="PF19302">
    <property type="entry name" value="DUF5915"/>
    <property type="match status" value="1"/>
</dbReference>
<feature type="domain" description="Aminoacyl-tRNA synthetase class Ia" evidence="9">
    <location>
        <begin position="42"/>
        <end position="106"/>
    </location>
</feature>
<keyword evidence="5" id="KW-0648">Protein biosynthesis</keyword>
<evidence type="ECO:0000256" key="3">
    <source>
        <dbReference type="ARBA" id="ARBA00022741"/>
    </source>
</evidence>
<evidence type="ECO:0008006" key="13">
    <source>
        <dbReference type="Google" id="ProtNLM"/>
    </source>
</evidence>
<proteinExistence type="inferred from homology"/>
<comment type="similarity">
    <text evidence="1">Belongs to the class-I aminoacyl-tRNA synthetase family.</text>
</comment>
<feature type="region of interest" description="Disordered" evidence="8">
    <location>
        <begin position="1"/>
        <end position="21"/>
    </location>
</feature>
<evidence type="ECO:0000259" key="10">
    <source>
        <dbReference type="Pfam" id="PF08264"/>
    </source>
</evidence>